<evidence type="ECO:0000313" key="3">
    <source>
        <dbReference type="Proteomes" id="UP001256646"/>
    </source>
</evidence>
<feature type="transmembrane region" description="Helical" evidence="1">
    <location>
        <begin position="99"/>
        <end position="118"/>
    </location>
</feature>
<dbReference type="Proteomes" id="UP001256646">
    <property type="component" value="Unassembled WGS sequence"/>
</dbReference>
<protein>
    <recommendedName>
        <fullName evidence="4">DUF3899 domain-containing protein</fullName>
    </recommendedName>
</protein>
<feature type="transmembrane region" description="Helical" evidence="1">
    <location>
        <begin position="6"/>
        <end position="31"/>
    </location>
</feature>
<comment type="caution">
    <text evidence="2">The sequence shown here is derived from an EMBL/GenBank/DDBJ whole genome shotgun (WGS) entry which is preliminary data.</text>
</comment>
<keyword evidence="1" id="KW-1133">Transmembrane helix</keyword>
<sequence length="119" mass="13291">MDGNIILKIILGTFINCIVLVLISLGIYHIYGFTLKDTLFVISLAVLVIEVFLNISGNSLGISIQSLGQMNSQYVSNIDLEAQEHENINNKPTFHVKDIINFTLIISSLVIFIISFMIF</sequence>
<evidence type="ECO:0008006" key="4">
    <source>
        <dbReference type="Google" id="ProtNLM"/>
    </source>
</evidence>
<evidence type="ECO:0000313" key="2">
    <source>
        <dbReference type="EMBL" id="MDR5585862.1"/>
    </source>
</evidence>
<accession>A0ABU1EC11</accession>
<evidence type="ECO:0000256" key="1">
    <source>
        <dbReference type="SAM" id="Phobius"/>
    </source>
</evidence>
<dbReference type="EMBL" id="JAVJAN010000001">
    <property type="protein sequence ID" value="MDR5585862.1"/>
    <property type="molecule type" value="Genomic_DNA"/>
</dbReference>
<proteinExistence type="predicted"/>
<keyword evidence="1" id="KW-0812">Transmembrane</keyword>
<dbReference type="RefSeq" id="WP_309555716.1">
    <property type="nucleotide sequence ID" value="NZ_JAVJAN010000001.1"/>
</dbReference>
<organism evidence="2 3">
    <name type="scientific">Clostridium aquiflavi</name>
    <dbReference type="NCBI Taxonomy" id="3073603"/>
    <lineage>
        <taxon>Bacteria</taxon>
        <taxon>Bacillati</taxon>
        <taxon>Bacillota</taxon>
        <taxon>Clostridia</taxon>
        <taxon>Eubacteriales</taxon>
        <taxon>Clostridiaceae</taxon>
        <taxon>Clostridium</taxon>
    </lineage>
</organism>
<keyword evidence="1" id="KW-0472">Membrane</keyword>
<gene>
    <name evidence="2" type="ORF">RGC78_00100</name>
</gene>
<name>A0ABU1EC11_9CLOT</name>
<keyword evidence="3" id="KW-1185">Reference proteome</keyword>
<feature type="transmembrane region" description="Helical" evidence="1">
    <location>
        <begin position="38"/>
        <end position="57"/>
    </location>
</feature>
<reference evidence="2 3" key="1">
    <citation type="submission" date="2023-09" db="EMBL/GenBank/DDBJ databases">
        <authorList>
            <person name="Zhai L."/>
        </authorList>
    </citation>
    <scope>NUCLEOTIDE SEQUENCE [LARGE SCALE GENOMIC DNA]</scope>
    <source>
        <strain evidence="2 3">5 N-1</strain>
    </source>
</reference>